<dbReference type="PANTHER" id="PTHR42866">
    <property type="entry name" value="3-DEOXY-MANNO-OCTULOSONATE CYTIDYLYLTRANSFERASE"/>
    <property type="match status" value="1"/>
</dbReference>
<comment type="caution">
    <text evidence="2">The sequence shown here is derived from an EMBL/GenBank/DDBJ whole genome shotgun (WGS) entry which is preliminary data.</text>
</comment>
<dbReference type="Gene3D" id="3.40.50.2000">
    <property type="entry name" value="Glycogen Phosphorylase B"/>
    <property type="match status" value="1"/>
</dbReference>
<dbReference type="AlphaFoldDB" id="A0A7V0N222"/>
<dbReference type="Gene3D" id="3.90.550.10">
    <property type="entry name" value="Spore Coat Polysaccharide Biosynthesis Protein SpsA, Chain A"/>
    <property type="match status" value="1"/>
</dbReference>
<sequence>MQGSIYEKLNYIRYKGMQRMKRKVAAIVLARMNSTRLPGKVLMDICGRSMLGHIIDRLRKVRLIDEIILATTSQKEDEVLLDFAKEEEIKSFAYEGDPEDVVARIREAGEKFKADIMVNVNGDCPLIHPPVIEQLIKALVEHDAEMSTVANLDGKKVIHGGVNVFTLKGWQKVDENSTELYQRQNTTACLLDYPDLLKKVEVKDKPIFYQINHRIWVDTPADLEFMREVYKRLYKPGKIVNLEDVIHLLEKHPDLMEINSHVRQKGLKDKSRKVVFRVDGDEKVGMGHIVRCLALATELQERYFCGVSFIIKGEGGIVEMIREKGFKVEVLPSRISGENEAKRIVDFSRDYGANRIILDLKDEVSPEYIFKLRKTNIPVISMDNNGEGAFFADVNIFPVAHFIPDNRWKKYRGKLYYGPEYVILRREFRKDYPPLDNKTPNILITMGGSDRENLTRKILQATLSIPDVRITVILGRFFAYYSEIRQIATRKGNIDVYRNVQNIAEFMLRADLAITYFGVTAYELAKMGVPAIVIAHSERDKINAERFSKYGTCISLGYFKEINEKKIYSVTGRLLGDKKLREKMSKNGKKLLDGKGSERIARIIMDSVRGSGVSIFRRNKNFPINEFSCQWEIVT</sequence>
<dbReference type="Proteomes" id="UP000885660">
    <property type="component" value="Unassembled WGS sequence"/>
</dbReference>
<gene>
    <name evidence="2" type="ORF">ENG47_05695</name>
</gene>
<feature type="domain" description="Glycosyl transferase family 28 C-terminal" evidence="1">
    <location>
        <begin position="444"/>
        <end position="589"/>
    </location>
</feature>
<protein>
    <recommendedName>
        <fullName evidence="1">Glycosyl transferase family 28 C-terminal domain-containing protein</fullName>
    </recommendedName>
</protein>
<dbReference type="SUPFAM" id="SSF53448">
    <property type="entry name" value="Nucleotide-diphospho-sugar transferases"/>
    <property type="match status" value="1"/>
</dbReference>
<dbReference type="Pfam" id="PF04101">
    <property type="entry name" value="Glyco_tran_28_C"/>
    <property type="match status" value="1"/>
</dbReference>
<dbReference type="InterPro" id="IPR007235">
    <property type="entry name" value="Glyco_trans_28_C"/>
</dbReference>
<dbReference type="SUPFAM" id="SSF53756">
    <property type="entry name" value="UDP-Glycosyltransferase/glycogen phosphorylase"/>
    <property type="match status" value="1"/>
</dbReference>
<dbReference type="Gene3D" id="3.40.50.11190">
    <property type="match status" value="1"/>
</dbReference>
<accession>A0A7V0N222</accession>
<dbReference type="GO" id="GO:0016758">
    <property type="term" value="F:hexosyltransferase activity"/>
    <property type="evidence" value="ECO:0007669"/>
    <property type="project" value="InterPro"/>
</dbReference>
<reference evidence="2" key="1">
    <citation type="journal article" date="2020" name="mSystems">
        <title>Genome- and Community-Level Interaction Insights into Carbon Utilization and Element Cycling Functions of Hydrothermarchaeota in Hydrothermal Sediment.</title>
        <authorList>
            <person name="Zhou Z."/>
            <person name="Liu Y."/>
            <person name="Xu W."/>
            <person name="Pan J."/>
            <person name="Luo Z.H."/>
            <person name="Li M."/>
        </authorList>
    </citation>
    <scope>NUCLEOTIDE SEQUENCE [LARGE SCALE GENOMIC DNA]</scope>
    <source>
        <strain evidence="2">HyVt-219</strain>
    </source>
</reference>
<name>A0A7V0N222_UNCAE</name>
<dbReference type="Pfam" id="PF02348">
    <property type="entry name" value="CTP_transf_3"/>
    <property type="match status" value="1"/>
</dbReference>
<dbReference type="InterPro" id="IPR003329">
    <property type="entry name" value="Cytidylyl_trans"/>
</dbReference>
<dbReference type="CDD" id="cd02518">
    <property type="entry name" value="GT2_SpsF"/>
    <property type="match status" value="1"/>
</dbReference>
<proteinExistence type="predicted"/>
<dbReference type="EMBL" id="DRBC01000344">
    <property type="protein sequence ID" value="HDN85226.1"/>
    <property type="molecule type" value="Genomic_DNA"/>
</dbReference>
<evidence type="ECO:0000259" key="1">
    <source>
        <dbReference type="Pfam" id="PF04101"/>
    </source>
</evidence>
<dbReference type="InterPro" id="IPR029044">
    <property type="entry name" value="Nucleotide-diphossugar_trans"/>
</dbReference>
<organism evidence="2">
    <name type="scientific">Aerophobetes bacterium</name>
    <dbReference type="NCBI Taxonomy" id="2030807"/>
    <lineage>
        <taxon>Bacteria</taxon>
        <taxon>Candidatus Aerophobota</taxon>
    </lineage>
</organism>
<evidence type="ECO:0000313" key="2">
    <source>
        <dbReference type="EMBL" id="HDN85226.1"/>
    </source>
</evidence>
<dbReference type="GO" id="GO:0005829">
    <property type="term" value="C:cytosol"/>
    <property type="evidence" value="ECO:0007669"/>
    <property type="project" value="TreeGrafter"/>
</dbReference>